<reference evidence="4" key="1">
    <citation type="submission" date="2025-08" db="UniProtKB">
        <authorList>
            <consortium name="RefSeq"/>
        </authorList>
    </citation>
    <scope>IDENTIFICATION</scope>
    <source>
        <tissue evidence="4">Whole larvae</tissue>
    </source>
</reference>
<dbReference type="InterPro" id="IPR041577">
    <property type="entry name" value="RT_RNaseH_2"/>
</dbReference>
<dbReference type="InterPro" id="IPR050951">
    <property type="entry name" value="Retrovirus_Pol_polyprotein"/>
</dbReference>
<feature type="domain" description="Reverse transcriptase" evidence="1">
    <location>
        <begin position="321"/>
        <end position="462"/>
    </location>
</feature>
<evidence type="ECO:0000313" key="3">
    <source>
        <dbReference type="Proteomes" id="UP001652740"/>
    </source>
</evidence>
<gene>
    <name evidence="4" type="primary">LOC128200694</name>
</gene>
<dbReference type="PANTHER" id="PTHR37984:SF13">
    <property type="entry name" value="RIBONUCLEASE H"/>
    <property type="match status" value="1"/>
</dbReference>
<dbReference type="GeneID" id="128200694"/>
<proteinExistence type="predicted"/>
<accession>A0ABM3MHL8</accession>
<dbReference type="InterPro" id="IPR043128">
    <property type="entry name" value="Rev_trsase/Diguanyl_cyclase"/>
</dbReference>
<name>A0ABM3MHL8_GALME</name>
<dbReference type="InterPro" id="IPR043502">
    <property type="entry name" value="DNA/RNA_pol_sf"/>
</dbReference>
<dbReference type="Proteomes" id="UP001652740">
    <property type="component" value="Unplaced"/>
</dbReference>
<dbReference type="Pfam" id="PF17919">
    <property type="entry name" value="RT_RNaseH_2"/>
    <property type="match status" value="1"/>
</dbReference>
<organism evidence="3 4">
    <name type="scientific">Galleria mellonella</name>
    <name type="common">Greater wax moth</name>
    <dbReference type="NCBI Taxonomy" id="7137"/>
    <lineage>
        <taxon>Eukaryota</taxon>
        <taxon>Metazoa</taxon>
        <taxon>Ecdysozoa</taxon>
        <taxon>Arthropoda</taxon>
        <taxon>Hexapoda</taxon>
        <taxon>Insecta</taxon>
        <taxon>Pterygota</taxon>
        <taxon>Neoptera</taxon>
        <taxon>Endopterygota</taxon>
        <taxon>Lepidoptera</taxon>
        <taxon>Glossata</taxon>
        <taxon>Ditrysia</taxon>
        <taxon>Pyraloidea</taxon>
        <taxon>Pyralidae</taxon>
        <taxon>Galleriinae</taxon>
        <taxon>Galleria</taxon>
    </lineage>
</organism>
<sequence>MLFGGSLTFDHRSQEWGIFKSRFIQYCTANDINDGSDKSGVKRRALLLTALVEDTYRVARDIVFPTPLENEEFKLLLEKLDTHFCEKKSTFAERYQFYKAEQRVGEELAEWAARVRHLAQYCGFKTELDTALRDRFILGLENVKEKEKLFAESIDTLTFNNALEIAQRVRCSRLALQSSRADTGTAHQQQPVYALHTGIGRTGTPAAPVAPAARSRPARTASQKYRVIFLIKKYEKLFRNELGTFNKYRVHLKIKPDIQLKFFKARPVPLALKHKVEGELQRLSDLGILERVEHSEFATPIVPVLRSDGGIRICGDFSVTLNKALFMDNYPLPRIEDLFAKLHGGLQFSKLDLSRAYNQLELDDSKYLTCINTHKGLFIYNRLVFGLSNAPSIFQRTMEQLLGDIEGTCIFLDDILITGSTKEEHLNRLEQVLWRLQEAGLRLKREKCDLFKDCVEYLGFRIDKNGLHKSESKVNAIINSNCPKNVTELKSFLGMINYYRCFVPNTSSVLSPLHALLKKGTKWTWGKEQNGAFNKIKSELSSDRVLAHYSPEYQTIVTADAGPQGLGAVLAQRQPDGTERVVAYASRSLSNSEQLNCHVKKHVDQLLAYKGTDLSQDLDDISLSDYYPIVGEGTDRNMREETVSSEVVCQPIVPEGAITNPDVCAPELPETSSSSQAEFSHDDSFVSIPDHNSVGTTAEQTTSTPLSLLPIENDPQEKQISVPSTSALVPTPVTELRGHQNDHTMVTEAEPTVIKRGRNPIRSTRMKKVNYKL</sequence>
<dbReference type="SUPFAM" id="SSF56672">
    <property type="entry name" value="DNA/RNA polymerases"/>
    <property type="match status" value="1"/>
</dbReference>
<protein>
    <submittedName>
        <fullName evidence="4">Uncharacterized protein LOC128200694</fullName>
    </submittedName>
</protein>
<feature type="domain" description="Reverse transcriptase/retrotransposon-derived protein RNase H-like" evidence="2">
    <location>
        <begin position="525"/>
        <end position="595"/>
    </location>
</feature>
<dbReference type="Gene3D" id="3.10.10.10">
    <property type="entry name" value="HIV Type 1 Reverse Transcriptase, subunit A, domain 1"/>
    <property type="match status" value="1"/>
</dbReference>
<dbReference type="CDD" id="cd01647">
    <property type="entry name" value="RT_LTR"/>
    <property type="match status" value="1"/>
</dbReference>
<dbReference type="InterPro" id="IPR000477">
    <property type="entry name" value="RT_dom"/>
</dbReference>
<dbReference type="RefSeq" id="XP_052750886.1">
    <property type="nucleotide sequence ID" value="XM_052894926.1"/>
</dbReference>
<dbReference type="Pfam" id="PF00078">
    <property type="entry name" value="RVT_1"/>
    <property type="match status" value="1"/>
</dbReference>
<evidence type="ECO:0000259" key="2">
    <source>
        <dbReference type="Pfam" id="PF17919"/>
    </source>
</evidence>
<dbReference type="Gene3D" id="3.30.70.270">
    <property type="match status" value="2"/>
</dbReference>
<evidence type="ECO:0000313" key="4">
    <source>
        <dbReference type="RefSeq" id="XP_052750886.1"/>
    </source>
</evidence>
<keyword evidence="3" id="KW-1185">Reference proteome</keyword>
<evidence type="ECO:0000259" key="1">
    <source>
        <dbReference type="Pfam" id="PF00078"/>
    </source>
</evidence>
<dbReference type="PANTHER" id="PTHR37984">
    <property type="entry name" value="PROTEIN CBG26694"/>
    <property type="match status" value="1"/>
</dbReference>